<dbReference type="EMBL" id="CP055155">
    <property type="protein sequence ID" value="QNF31345.1"/>
    <property type="molecule type" value="Genomic_DNA"/>
</dbReference>
<dbReference type="RefSeq" id="WP_185270011.1">
    <property type="nucleotide sequence ID" value="NZ_CP055155.1"/>
</dbReference>
<organism evidence="2 3">
    <name type="scientific">Adhaeribacter swui</name>
    <dbReference type="NCBI Taxonomy" id="2086471"/>
    <lineage>
        <taxon>Bacteria</taxon>
        <taxon>Pseudomonadati</taxon>
        <taxon>Bacteroidota</taxon>
        <taxon>Cytophagia</taxon>
        <taxon>Cytophagales</taxon>
        <taxon>Hymenobacteraceae</taxon>
        <taxon>Adhaeribacter</taxon>
    </lineage>
</organism>
<sequence length="144" mass="15952">MSKDLLQKLKASATEINPVEPVKPEASAVTQPIAEAKSTKDKPAVAKSNPVAKKGATKPGKPASGLTGFEDLYEILKQEKEDFTFNKRMVYIDDDIADVLDLIKREAKINSNLLASYLLKQFFTENIGLIKALKEKRKGNKFLD</sequence>
<protein>
    <recommendedName>
        <fullName evidence="4">DUF3408 domain-containing protein</fullName>
    </recommendedName>
</protein>
<dbReference type="AlphaFoldDB" id="A0A7G7G2G1"/>
<evidence type="ECO:0008006" key="4">
    <source>
        <dbReference type="Google" id="ProtNLM"/>
    </source>
</evidence>
<proteinExistence type="predicted"/>
<evidence type="ECO:0000313" key="3">
    <source>
        <dbReference type="Proteomes" id="UP000515237"/>
    </source>
</evidence>
<dbReference type="Proteomes" id="UP000515237">
    <property type="component" value="Plasmid unnamed2"/>
</dbReference>
<geneLocation type="plasmid" evidence="2 3">
    <name>unnamed2</name>
</geneLocation>
<keyword evidence="2" id="KW-0614">Plasmid</keyword>
<name>A0A7G7G2G1_9BACT</name>
<keyword evidence="3" id="KW-1185">Reference proteome</keyword>
<gene>
    <name evidence="2" type="ORF">HUW51_00895</name>
</gene>
<reference evidence="2 3" key="1">
    <citation type="journal article" date="2018" name="Int. J. Syst. Evol. Microbiol.">
        <title>Adhaeribacter swui sp. nov., isolated from wet mud.</title>
        <authorList>
            <person name="Kim D.U."/>
            <person name="Kim K.W."/>
            <person name="Kang M.S."/>
            <person name="Kim J.Y."/>
            <person name="Jang J.H."/>
            <person name="Kim M.K."/>
        </authorList>
    </citation>
    <scope>NUCLEOTIDE SEQUENCE [LARGE SCALE GENOMIC DNA]</scope>
    <source>
        <strain evidence="2 3">KCTC 52873</strain>
        <plasmid evidence="2">unnamed2</plasmid>
    </source>
</reference>
<evidence type="ECO:0000313" key="2">
    <source>
        <dbReference type="EMBL" id="QNF31345.1"/>
    </source>
</evidence>
<feature type="region of interest" description="Disordered" evidence="1">
    <location>
        <begin position="14"/>
        <end position="63"/>
    </location>
</feature>
<accession>A0A7G7G2G1</accession>
<feature type="compositionally biased region" description="Low complexity" evidence="1">
    <location>
        <begin position="50"/>
        <end position="63"/>
    </location>
</feature>
<evidence type="ECO:0000256" key="1">
    <source>
        <dbReference type="SAM" id="MobiDB-lite"/>
    </source>
</evidence>
<dbReference type="KEGG" id="aswu:HUW51_00895"/>